<feature type="domain" description="Methyltransferase FkbM" evidence="1">
    <location>
        <begin position="46"/>
        <end position="206"/>
    </location>
</feature>
<gene>
    <name evidence="2" type="ORF">GM418_12470</name>
</gene>
<keyword evidence="2" id="KW-0808">Transferase</keyword>
<dbReference type="InterPro" id="IPR053202">
    <property type="entry name" value="EGF_Rcpt_Signaling_Reg"/>
</dbReference>
<keyword evidence="2" id="KW-0489">Methyltransferase</keyword>
<dbReference type="Pfam" id="PF05050">
    <property type="entry name" value="Methyltransf_21"/>
    <property type="match status" value="1"/>
</dbReference>
<protein>
    <submittedName>
        <fullName evidence="2">FkbM family methyltransferase</fullName>
    </submittedName>
</protein>
<accession>A0A6I6JZ59</accession>
<dbReference type="Proteomes" id="UP000428260">
    <property type="component" value="Chromosome"/>
</dbReference>
<dbReference type="KEGG" id="mcos:GM418_12470"/>
<evidence type="ECO:0000313" key="3">
    <source>
        <dbReference type="Proteomes" id="UP000428260"/>
    </source>
</evidence>
<dbReference type="GO" id="GO:0008168">
    <property type="term" value="F:methyltransferase activity"/>
    <property type="evidence" value="ECO:0007669"/>
    <property type="project" value="UniProtKB-KW"/>
</dbReference>
<dbReference type="GO" id="GO:0032259">
    <property type="term" value="P:methylation"/>
    <property type="evidence" value="ECO:0007669"/>
    <property type="project" value="UniProtKB-KW"/>
</dbReference>
<dbReference type="NCBIfam" id="TIGR01444">
    <property type="entry name" value="fkbM_fam"/>
    <property type="match status" value="1"/>
</dbReference>
<dbReference type="SUPFAM" id="SSF53335">
    <property type="entry name" value="S-adenosyl-L-methionine-dependent methyltransferases"/>
    <property type="match status" value="1"/>
</dbReference>
<evidence type="ECO:0000313" key="2">
    <source>
        <dbReference type="EMBL" id="QGY44443.1"/>
    </source>
</evidence>
<proteinExistence type="predicted"/>
<dbReference type="EMBL" id="CP046401">
    <property type="protein sequence ID" value="QGY44443.1"/>
    <property type="molecule type" value="Genomic_DNA"/>
</dbReference>
<organism evidence="2 3">
    <name type="scientific">Maribellus comscasis</name>
    <dbReference type="NCBI Taxonomy" id="2681766"/>
    <lineage>
        <taxon>Bacteria</taxon>
        <taxon>Pseudomonadati</taxon>
        <taxon>Bacteroidota</taxon>
        <taxon>Bacteroidia</taxon>
        <taxon>Marinilabiliales</taxon>
        <taxon>Prolixibacteraceae</taxon>
        <taxon>Maribellus</taxon>
    </lineage>
</organism>
<dbReference type="InterPro" id="IPR029063">
    <property type="entry name" value="SAM-dependent_MTases_sf"/>
</dbReference>
<sequence length="221" mass="25981">MNRWKIKLIKISELFNLSYSRSFSQEGEDMLMKELFFKKKKGFYIDVGAHHPKRFSNTYYYYRQGWKGINIDAMPGSMRLFNFFRRRDTNLELGIADKEGELTYYVFGETALNTFSKEIADERRNKYKLKKQIKVKVYPLSGVLDKYAPANIDFLSIDIEGMDLLVLKTVDWNKYKPKVVLVETGVIDRYNPSNEISSFLETKGYSFYACSSRTSLFLYHG</sequence>
<reference evidence="2 3" key="1">
    <citation type="submission" date="2019-11" db="EMBL/GenBank/DDBJ databases">
        <authorList>
            <person name="Zheng R.K."/>
            <person name="Sun C.M."/>
        </authorList>
    </citation>
    <scope>NUCLEOTIDE SEQUENCE [LARGE SCALE GENOMIC DNA]</scope>
    <source>
        <strain evidence="2 3">WC007</strain>
    </source>
</reference>
<dbReference type="PANTHER" id="PTHR34009">
    <property type="entry name" value="PROTEIN STAR"/>
    <property type="match status" value="1"/>
</dbReference>
<dbReference type="AlphaFoldDB" id="A0A6I6JZ59"/>
<dbReference type="InterPro" id="IPR006342">
    <property type="entry name" value="FkbM_mtfrase"/>
</dbReference>
<evidence type="ECO:0000259" key="1">
    <source>
        <dbReference type="Pfam" id="PF05050"/>
    </source>
</evidence>
<dbReference type="GO" id="GO:0005886">
    <property type="term" value="C:plasma membrane"/>
    <property type="evidence" value="ECO:0007669"/>
    <property type="project" value="TreeGrafter"/>
</dbReference>
<dbReference type="RefSeq" id="WP_158866646.1">
    <property type="nucleotide sequence ID" value="NZ_CP046401.1"/>
</dbReference>
<dbReference type="GO" id="GO:0016197">
    <property type="term" value="P:endosomal transport"/>
    <property type="evidence" value="ECO:0007669"/>
    <property type="project" value="TreeGrafter"/>
</dbReference>
<keyword evidence="3" id="KW-1185">Reference proteome</keyword>
<dbReference type="GO" id="GO:0005737">
    <property type="term" value="C:cytoplasm"/>
    <property type="evidence" value="ECO:0007669"/>
    <property type="project" value="GOC"/>
</dbReference>
<dbReference type="GO" id="GO:0006888">
    <property type="term" value="P:endoplasmic reticulum to Golgi vesicle-mediated transport"/>
    <property type="evidence" value="ECO:0007669"/>
    <property type="project" value="TreeGrafter"/>
</dbReference>
<name>A0A6I6JZ59_9BACT</name>
<dbReference type="PANTHER" id="PTHR34009:SF2">
    <property type="entry name" value="PROTEIN STAR"/>
    <property type="match status" value="1"/>
</dbReference>
<dbReference type="Gene3D" id="3.40.50.150">
    <property type="entry name" value="Vaccinia Virus protein VP39"/>
    <property type="match status" value="1"/>
</dbReference>